<gene>
    <name evidence="2" type="ORF">D9758_007720</name>
</gene>
<sequence length="410" mass="45139">MPKRKNSSDSNKNDAKRGKSSPELDLQELLDISSLSDLEGISVRFDKIAEALLQTFMLVLTTYRGGETDTCFRILELEFYLWKPQCHEDPFTHGSEEQRSSGQWYFHRVPRSTTQSTQNPTHSTGYRGGSRKGLDLTFGGPVSSVTSPYFQAGAGPSSDFFTSNLRGGILLRSIQRVQDGKVISGPSLLVDELLSVTKASNISDLVQKQWNGDIACFSARRPVQSSSRLTLRLFEPSHSEQRPTVYKSPRIGLDLSNPQIPLTPTTPSHPRIVFVSKPYRYFTHPNLLVANGRHQTFLGVLFSLKSFPIIHGHAPVPDEMVKSLSAITGIRGQTVRTYLSHFMSGFGHDDDGGAESDMPKEAVFLPKDFLGAAGKGVSSSAERYLKMMGCLIRMTECSVSSELGVVNSGA</sequence>
<feature type="region of interest" description="Disordered" evidence="1">
    <location>
        <begin position="110"/>
        <end position="130"/>
    </location>
</feature>
<dbReference type="EMBL" id="JAACJM010000049">
    <property type="protein sequence ID" value="KAF5358658.1"/>
    <property type="molecule type" value="Genomic_DNA"/>
</dbReference>
<evidence type="ECO:0000313" key="3">
    <source>
        <dbReference type="Proteomes" id="UP000559256"/>
    </source>
</evidence>
<dbReference type="Proteomes" id="UP000559256">
    <property type="component" value="Unassembled WGS sequence"/>
</dbReference>
<feature type="region of interest" description="Disordered" evidence="1">
    <location>
        <begin position="1"/>
        <end position="22"/>
    </location>
</feature>
<evidence type="ECO:0000256" key="1">
    <source>
        <dbReference type="SAM" id="MobiDB-lite"/>
    </source>
</evidence>
<protein>
    <submittedName>
        <fullName evidence="2">Uncharacterized protein</fullName>
    </submittedName>
</protein>
<dbReference type="OrthoDB" id="16851at2759"/>
<evidence type="ECO:0000313" key="2">
    <source>
        <dbReference type="EMBL" id="KAF5358658.1"/>
    </source>
</evidence>
<feature type="compositionally biased region" description="Basic and acidic residues" evidence="1">
    <location>
        <begin position="11"/>
        <end position="22"/>
    </location>
</feature>
<feature type="compositionally biased region" description="Polar residues" evidence="1">
    <location>
        <begin position="111"/>
        <end position="124"/>
    </location>
</feature>
<proteinExistence type="predicted"/>
<dbReference type="AlphaFoldDB" id="A0A8H5LIT7"/>
<reference evidence="2 3" key="1">
    <citation type="journal article" date="2020" name="ISME J.">
        <title>Uncovering the hidden diversity of litter-decomposition mechanisms in mushroom-forming fungi.</title>
        <authorList>
            <person name="Floudas D."/>
            <person name="Bentzer J."/>
            <person name="Ahren D."/>
            <person name="Johansson T."/>
            <person name="Persson P."/>
            <person name="Tunlid A."/>
        </authorList>
    </citation>
    <scope>NUCLEOTIDE SEQUENCE [LARGE SCALE GENOMIC DNA]</scope>
    <source>
        <strain evidence="2 3">CBS 291.85</strain>
    </source>
</reference>
<accession>A0A8H5LIT7</accession>
<keyword evidence="3" id="KW-1185">Reference proteome</keyword>
<name>A0A8H5LIT7_9AGAR</name>
<comment type="caution">
    <text evidence="2">The sequence shown here is derived from an EMBL/GenBank/DDBJ whole genome shotgun (WGS) entry which is preliminary data.</text>
</comment>
<organism evidence="2 3">
    <name type="scientific">Tetrapyrgos nigripes</name>
    <dbReference type="NCBI Taxonomy" id="182062"/>
    <lineage>
        <taxon>Eukaryota</taxon>
        <taxon>Fungi</taxon>
        <taxon>Dikarya</taxon>
        <taxon>Basidiomycota</taxon>
        <taxon>Agaricomycotina</taxon>
        <taxon>Agaricomycetes</taxon>
        <taxon>Agaricomycetidae</taxon>
        <taxon>Agaricales</taxon>
        <taxon>Marasmiineae</taxon>
        <taxon>Marasmiaceae</taxon>
        <taxon>Tetrapyrgos</taxon>
    </lineage>
</organism>